<accession>A0A364N044</accession>
<dbReference type="InterPro" id="IPR002523">
    <property type="entry name" value="MgTranspt_CorA/ZnTranspt_ZntB"/>
</dbReference>
<reference evidence="8" key="1">
    <citation type="submission" date="2018-05" db="EMBL/GenBank/DDBJ databases">
        <title>Draft genome sequence of Stemphylium lycopersici strain CIDEFI 213.</title>
        <authorList>
            <person name="Medina R."/>
            <person name="Franco M.E.E."/>
            <person name="Lucentini C.G."/>
            <person name="Saparrat M.C.N."/>
            <person name="Balatti P.A."/>
        </authorList>
    </citation>
    <scope>NUCLEOTIDE SEQUENCE [LARGE SCALE GENOMIC DNA]</scope>
    <source>
        <strain evidence="8">CIDEFI 213</strain>
    </source>
</reference>
<keyword evidence="4 6" id="KW-0472">Membrane</keyword>
<feature type="transmembrane region" description="Helical" evidence="6">
    <location>
        <begin position="406"/>
        <end position="425"/>
    </location>
</feature>
<sequence>MAFLFTRNAAERYGSCDCWMASFRSLTADRRPFDEFKTRARGMPRNTIALHLYEWAEAATHGEERSDIKSIEDLEAQSRGAVRVVLAPQDVPTAGHGERLLELFKACGIPSAFVDESLQQVSQSFAVREDEDGTMFVWFHFLCKTLAIVDNKIVHIRGPEDEETSEMELRNMAQGQSHANFCWIKPGFVLKIRKQSSKSGQPTRTSTSDSDDTLASIPSPPVVELFCFGAPITFQDRFRALIGMATCDDLVRDPYTLLEVAFEEMYKVLDWTSWSVSNIFGPTETQALDMASNPGKATKDLVKDHFTGLHNLAKHTIYLRENCEAALATLDDLCSHHEAVIGNNPSFSQRSTRQALKYRKSLFESTQRRLTSLNARISNIIQLSFNTVTQGDSKVMQSENQSMKTIAVMTLIFMPLGTVASIFGSQFMKLEDERPHHLTVSQDFWLMWIIAIPLTVVVLAIWRVWYKDARGRLVDGRQKGDEHSYLGWKTLFEGLRESRQEKSSKAIA</sequence>
<gene>
    <name evidence="7" type="ORF">DDE83_005957</name>
</gene>
<feature type="transmembrane region" description="Helical" evidence="6">
    <location>
        <begin position="445"/>
        <end position="465"/>
    </location>
</feature>
<evidence type="ECO:0000256" key="3">
    <source>
        <dbReference type="ARBA" id="ARBA00022989"/>
    </source>
</evidence>
<evidence type="ECO:0000256" key="5">
    <source>
        <dbReference type="SAM" id="MobiDB-lite"/>
    </source>
</evidence>
<dbReference type="SUPFAM" id="SSF144083">
    <property type="entry name" value="Magnesium transport protein CorA, transmembrane region"/>
    <property type="match status" value="1"/>
</dbReference>
<dbReference type="InterPro" id="IPR045863">
    <property type="entry name" value="CorA_TM1_TM2"/>
</dbReference>
<dbReference type="AlphaFoldDB" id="A0A364N044"/>
<organism evidence="7 8">
    <name type="scientific">Stemphylium lycopersici</name>
    <name type="common">Tomato gray leaf spot disease fungus</name>
    <name type="synonym">Thyrospora lycopersici</name>
    <dbReference type="NCBI Taxonomy" id="183478"/>
    <lineage>
        <taxon>Eukaryota</taxon>
        <taxon>Fungi</taxon>
        <taxon>Dikarya</taxon>
        <taxon>Ascomycota</taxon>
        <taxon>Pezizomycotina</taxon>
        <taxon>Dothideomycetes</taxon>
        <taxon>Pleosporomycetidae</taxon>
        <taxon>Pleosporales</taxon>
        <taxon>Pleosporineae</taxon>
        <taxon>Pleosporaceae</taxon>
        <taxon>Stemphylium</taxon>
    </lineage>
</organism>
<dbReference type="Proteomes" id="UP000249619">
    <property type="component" value="Unassembled WGS sequence"/>
</dbReference>
<dbReference type="EMBL" id="QGDH01000086">
    <property type="protein sequence ID" value="RAR08474.1"/>
    <property type="molecule type" value="Genomic_DNA"/>
</dbReference>
<feature type="region of interest" description="Disordered" evidence="5">
    <location>
        <begin position="194"/>
        <end position="215"/>
    </location>
</feature>
<dbReference type="PANTHER" id="PTHR46494:SF1">
    <property type="entry name" value="CORA FAMILY METAL ION TRANSPORTER (EUROFUNG)"/>
    <property type="match status" value="1"/>
</dbReference>
<evidence type="ECO:0000313" key="7">
    <source>
        <dbReference type="EMBL" id="RAR08474.1"/>
    </source>
</evidence>
<dbReference type="GO" id="GO:0050897">
    <property type="term" value="F:cobalt ion binding"/>
    <property type="evidence" value="ECO:0007669"/>
    <property type="project" value="TreeGrafter"/>
</dbReference>
<evidence type="ECO:0000313" key="8">
    <source>
        <dbReference type="Proteomes" id="UP000249619"/>
    </source>
</evidence>
<dbReference type="Gene3D" id="1.20.58.340">
    <property type="entry name" value="Magnesium transport protein CorA, transmembrane region"/>
    <property type="match status" value="1"/>
</dbReference>
<dbReference type="PANTHER" id="PTHR46494">
    <property type="entry name" value="CORA FAMILY METAL ION TRANSPORTER (EUROFUNG)"/>
    <property type="match status" value="1"/>
</dbReference>
<evidence type="ECO:0000256" key="1">
    <source>
        <dbReference type="ARBA" id="ARBA00004651"/>
    </source>
</evidence>
<evidence type="ECO:0000256" key="2">
    <source>
        <dbReference type="ARBA" id="ARBA00022692"/>
    </source>
</evidence>
<proteinExistence type="predicted"/>
<comment type="caution">
    <text evidence="7">The sequence shown here is derived from an EMBL/GenBank/DDBJ whole genome shotgun (WGS) entry which is preliminary data.</text>
</comment>
<protein>
    <submittedName>
        <fullName evidence="7">Metal ion transmembrane transporter</fullName>
    </submittedName>
</protein>
<dbReference type="Pfam" id="PF01544">
    <property type="entry name" value="CorA"/>
    <property type="match status" value="1"/>
</dbReference>
<dbReference type="STRING" id="183478.A0A364N044"/>
<keyword evidence="2 6" id="KW-0812">Transmembrane</keyword>
<dbReference type="GO" id="GO:0000287">
    <property type="term" value="F:magnesium ion binding"/>
    <property type="evidence" value="ECO:0007669"/>
    <property type="project" value="TreeGrafter"/>
</dbReference>
<dbReference type="GO" id="GO:0015095">
    <property type="term" value="F:magnesium ion transmembrane transporter activity"/>
    <property type="evidence" value="ECO:0007669"/>
    <property type="project" value="TreeGrafter"/>
</dbReference>
<dbReference type="GO" id="GO:0015087">
    <property type="term" value="F:cobalt ion transmembrane transporter activity"/>
    <property type="evidence" value="ECO:0007669"/>
    <property type="project" value="TreeGrafter"/>
</dbReference>
<keyword evidence="3 6" id="KW-1133">Transmembrane helix</keyword>
<dbReference type="GO" id="GO:0005886">
    <property type="term" value="C:plasma membrane"/>
    <property type="evidence" value="ECO:0007669"/>
    <property type="project" value="UniProtKB-SubCell"/>
</dbReference>
<comment type="subcellular location">
    <subcellularLocation>
        <location evidence="1">Cell membrane</location>
        <topology evidence="1">Multi-pass membrane protein</topology>
    </subcellularLocation>
</comment>
<name>A0A364N044_STELY</name>
<keyword evidence="8" id="KW-1185">Reference proteome</keyword>
<evidence type="ECO:0000256" key="6">
    <source>
        <dbReference type="SAM" id="Phobius"/>
    </source>
</evidence>
<evidence type="ECO:0000256" key="4">
    <source>
        <dbReference type="ARBA" id="ARBA00023136"/>
    </source>
</evidence>